<feature type="compositionally biased region" description="Gly residues" evidence="6">
    <location>
        <begin position="460"/>
        <end position="483"/>
    </location>
</feature>
<proteinExistence type="predicted"/>
<dbReference type="PANTHER" id="PTHR44379:SF8">
    <property type="entry name" value="XANTHINE DEHYDROGENASE IRON-SULFUR-BINDING SUBUNIT XDHC-RELATED"/>
    <property type="match status" value="1"/>
</dbReference>
<feature type="compositionally biased region" description="Low complexity" evidence="6">
    <location>
        <begin position="244"/>
        <end position="260"/>
    </location>
</feature>
<evidence type="ECO:0000256" key="5">
    <source>
        <dbReference type="ARBA" id="ARBA00023014"/>
    </source>
</evidence>
<dbReference type="InterPro" id="IPR036884">
    <property type="entry name" value="2Fe-2S-bd_dom_sf"/>
</dbReference>
<dbReference type="GO" id="GO:0051537">
    <property type="term" value="F:2 iron, 2 sulfur cluster binding"/>
    <property type="evidence" value="ECO:0007669"/>
    <property type="project" value="UniProtKB-KW"/>
</dbReference>
<evidence type="ECO:0000256" key="2">
    <source>
        <dbReference type="ARBA" id="ARBA00022723"/>
    </source>
</evidence>
<dbReference type="InterPro" id="IPR051452">
    <property type="entry name" value="Diverse_Oxidoreductases"/>
</dbReference>
<dbReference type="Pfam" id="PF01799">
    <property type="entry name" value="Fer2_2"/>
    <property type="match status" value="1"/>
</dbReference>
<dbReference type="Proteomes" id="UP000199207">
    <property type="component" value="Unassembled WGS sequence"/>
</dbReference>
<organism evidence="8 9">
    <name type="scientific">Streptomyces aidingensis</name>
    <dbReference type="NCBI Taxonomy" id="910347"/>
    <lineage>
        <taxon>Bacteria</taxon>
        <taxon>Bacillati</taxon>
        <taxon>Actinomycetota</taxon>
        <taxon>Actinomycetes</taxon>
        <taxon>Kitasatosporales</taxon>
        <taxon>Streptomycetaceae</taxon>
        <taxon>Streptomyces</taxon>
    </lineage>
</organism>
<feature type="compositionally biased region" description="Gly residues" evidence="6">
    <location>
        <begin position="441"/>
        <end position="451"/>
    </location>
</feature>
<dbReference type="GO" id="GO:0016491">
    <property type="term" value="F:oxidoreductase activity"/>
    <property type="evidence" value="ECO:0007669"/>
    <property type="project" value="UniProtKB-KW"/>
</dbReference>
<feature type="compositionally biased region" description="Low complexity" evidence="6">
    <location>
        <begin position="35"/>
        <end position="48"/>
    </location>
</feature>
<reference evidence="8 9" key="1">
    <citation type="submission" date="2016-10" db="EMBL/GenBank/DDBJ databases">
        <authorList>
            <person name="de Groot N.N."/>
        </authorList>
    </citation>
    <scope>NUCLEOTIDE SEQUENCE [LARGE SCALE GENOMIC DNA]</scope>
    <source>
        <strain evidence="8 9">CGMCC 4.5739</strain>
    </source>
</reference>
<keyword evidence="1" id="KW-0001">2Fe-2S</keyword>
<dbReference type="InterPro" id="IPR001041">
    <property type="entry name" value="2Fe-2S_ferredoxin-type"/>
</dbReference>
<dbReference type="Pfam" id="PF00111">
    <property type="entry name" value="Fer2"/>
    <property type="match status" value="1"/>
</dbReference>
<evidence type="ECO:0000256" key="1">
    <source>
        <dbReference type="ARBA" id="ARBA00022714"/>
    </source>
</evidence>
<dbReference type="AlphaFoldDB" id="A0A1I1RE38"/>
<dbReference type="GO" id="GO:0046872">
    <property type="term" value="F:metal ion binding"/>
    <property type="evidence" value="ECO:0007669"/>
    <property type="project" value="UniProtKB-KW"/>
</dbReference>
<feature type="region of interest" description="Disordered" evidence="6">
    <location>
        <begin position="1"/>
        <end position="272"/>
    </location>
</feature>
<evidence type="ECO:0000256" key="6">
    <source>
        <dbReference type="SAM" id="MobiDB-lite"/>
    </source>
</evidence>
<keyword evidence="3" id="KW-0560">Oxidoreductase</keyword>
<evidence type="ECO:0000313" key="9">
    <source>
        <dbReference type="Proteomes" id="UP000199207"/>
    </source>
</evidence>
<dbReference type="EMBL" id="FOLM01000013">
    <property type="protein sequence ID" value="SFD32559.1"/>
    <property type="molecule type" value="Genomic_DNA"/>
</dbReference>
<protein>
    <submittedName>
        <fullName evidence="8">Aerobic-type carbon monoxide dehydrogenase, small subunit, CoxS/CutS family</fullName>
    </submittedName>
</protein>
<dbReference type="InterPro" id="IPR006058">
    <property type="entry name" value="2Fe2S_fd_BS"/>
</dbReference>
<dbReference type="SUPFAM" id="SSF54292">
    <property type="entry name" value="2Fe-2S ferredoxin-like"/>
    <property type="match status" value="1"/>
</dbReference>
<feature type="compositionally biased region" description="Low complexity" evidence="6">
    <location>
        <begin position="76"/>
        <end position="93"/>
    </location>
</feature>
<evidence type="ECO:0000256" key="4">
    <source>
        <dbReference type="ARBA" id="ARBA00023004"/>
    </source>
</evidence>
<dbReference type="PROSITE" id="PS51085">
    <property type="entry name" value="2FE2S_FER_2"/>
    <property type="match status" value="1"/>
</dbReference>
<feature type="compositionally biased region" description="Pro residues" evidence="6">
    <location>
        <begin position="106"/>
        <end position="115"/>
    </location>
</feature>
<dbReference type="PANTHER" id="PTHR44379">
    <property type="entry name" value="OXIDOREDUCTASE WITH IRON-SULFUR SUBUNIT"/>
    <property type="match status" value="1"/>
</dbReference>
<evidence type="ECO:0000256" key="3">
    <source>
        <dbReference type="ARBA" id="ARBA00023002"/>
    </source>
</evidence>
<dbReference type="InterPro" id="IPR002888">
    <property type="entry name" value="2Fe-2S-bd"/>
</dbReference>
<feature type="region of interest" description="Disordered" evidence="6">
    <location>
        <begin position="426"/>
        <end position="483"/>
    </location>
</feature>
<dbReference type="PROSITE" id="PS00197">
    <property type="entry name" value="2FE2S_FER_1"/>
    <property type="match status" value="1"/>
</dbReference>
<dbReference type="STRING" id="910347.SAMN05421773_11343"/>
<dbReference type="SUPFAM" id="SSF47741">
    <property type="entry name" value="CO dehydrogenase ISP C-domain like"/>
    <property type="match status" value="1"/>
</dbReference>
<evidence type="ECO:0000313" key="8">
    <source>
        <dbReference type="EMBL" id="SFD32559.1"/>
    </source>
</evidence>
<sequence length="483" mass="47483">MSSEQYPDPGVPTPQTGWGAGGGYDAEATAFIKMPRGPVPDGDPGTDPLAAPGQGYRPPEIAEPTLPAGPDRADEAGGPPMTAAATTDPAGTGQWTLPFGTAAGPVPGPARPPAPGTGATAAGRAAAMGQGAAAALAGAHQVRGATAPRDGGEPALAQAGPRDGRPEPVIGEPWSHPAQDGAGRYPDDAGVPEHGQAGDPPESPRLPGRFGGPSDETLAGTERLDFADLPGLPGPPAPGERAGDNGTDADSAGSADSADNADNEAGTGHSNHPVVSYVLTVNGVDRPVTDAWVGESLLYVLRERLGLAGAKDGCSQGECGACSVQLDGRLVAACLVPAATAAGTEILTVEGLADNGAPSDVQRALAAGAVQCGFCLPGMAMAVHDLLERNHAPTELEARQALCGNLCRCAGYRDVLEAVRTVAAGRAARHHHPHQDDGGEPAAGGGGDGGGPPGPHIPHQGGGGRPDTGNSGGTGGTGTGGAS</sequence>
<dbReference type="Gene3D" id="1.10.150.120">
    <property type="entry name" value="[2Fe-2S]-binding domain"/>
    <property type="match status" value="1"/>
</dbReference>
<feature type="compositionally biased region" description="Low complexity" evidence="6">
    <location>
        <begin position="116"/>
        <end position="145"/>
    </location>
</feature>
<keyword evidence="9" id="KW-1185">Reference proteome</keyword>
<gene>
    <name evidence="8" type="ORF">SAMN05421773_11343</name>
</gene>
<feature type="domain" description="2Fe-2S ferredoxin-type" evidence="7">
    <location>
        <begin position="275"/>
        <end position="352"/>
    </location>
</feature>
<dbReference type="Gene3D" id="3.10.20.30">
    <property type="match status" value="1"/>
</dbReference>
<keyword evidence="2" id="KW-0479">Metal-binding</keyword>
<dbReference type="InterPro" id="IPR012675">
    <property type="entry name" value="Beta-grasp_dom_sf"/>
</dbReference>
<keyword evidence="5" id="KW-0411">Iron-sulfur</keyword>
<evidence type="ECO:0000259" key="7">
    <source>
        <dbReference type="PROSITE" id="PS51085"/>
    </source>
</evidence>
<name>A0A1I1RE38_9ACTN</name>
<keyword evidence="4" id="KW-0408">Iron</keyword>
<dbReference type="InterPro" id="IPR036010">
    <property type="entry name" value="2Fe-2S_ferredoxin-like_sf"/>
</dbReference>
<dbReference type="RefSeq" id="WP_245834370.1">
    <property type="nucleotide sequence ID" value="NZ_FOLM01000013.1"/>
</dbReference>
<accession>A0A1I1RE38</accession>